<evidence type="ECO:0000313" key="3">
    <source>
        <dbReference type="Proteomes" id="UP001601288"/>
    </source>
</evidence>
<evidence type="ECO:0000256" key="1">
    <source>
        <dbReference type="SAM" id="MobiDB-lite"/>
    </source>
</evidence>
<feature type="region of interest" description="Disordered" evidence="1">
    <location>
        <begin position="1"/>
        <end position="44"/>
    </location>
</feature>
<keyword evidence="3" id="KW-1185">Reference proteome</keyword>
<gene>
    <name evidence="2" type="ORF">ACFYM3_26185</name>
</gene>
<name>A0ABW6LHZ8_9ACTN</name>
<accession>A0ABW6LHZ8</accession>
<organism evidence="2 3">
    <name type="scientific">Streptomyces massasporeus</name>
    <dbReference type="NCBI Taxonomy" id="67324"/>
    <lineage>
        <taxon>Bacteria</taxon>
        <taxon>Bacillati</taxon>
        <taxon>Actinomycetota</taxon>
        <taxon>Actinomycetes</taxon>
        <taxon>Kitasatosporales</taxon>
        <taxon>Streptomycetaceae</taxon>
        <taxon>Streptomyces</taxon>
    </lineage>
</organism>
<sequence>MSSIPGSPKAGSPSAVSGYRRDGQGKLALRAGRHRTSCPPTRGSLQDLRLAGRIRQGVCNEEAGTP</sequence>
<comment type="caution">
    <text evidence="2">The sequence shown here is derived from an EMBL/GenBank/DDBJ whole genome shotgun (WGS) entry which is preliminary data.</text>
</comment>
<dbReference type="Proteomes" id="UP001601288">
    <property type="component" value="Unassembled WGS sequence"/>
</dbReference>
<reference evidence="2 3" key="1">
    <citation type="submission" date="2024-10" db="EMBL/GenBank/DDBJ databases">
        <title>The Natural Products Discovery Center: Release of the First 8490 Sequenced Strains for Exploring Actinobacteria Biosynthetic Diversity.</title>
        <authorList>
            <person name="Kalkreuter E."/>
            <person name="Kautsar S.A."/>
            <person name="Yang D."/>
            <person name="Bader C.D."/>
            <person name="Teijaro C.N."/>
            <person name="Fluegel L."/>
            <person name="Davis C.M."/>
            <person name="Simpson J.R."/>
            <person name="Lauterbach L."/>
            <person name="Steele A.D."/>
            <person name="Gui C."/>
            <person name="Meng S."/>
            <person name="Li G."/>
            <person name="Viehrig K."/>
            <person name="Ye F."/>
            <person name="Su P."/>
            <person name="Kiefer A.F."/>
            <person name="Nichols A."/>
            <person name="Cepeda A.J."/>
            <person name="Yan W."/>
            <person name="Fan B."/>
            <person name="Jiang Y."/>
            <person name="Adhikari A."/>
            <person name="Zheng C.-J."/>
            <person name="Schuster L."/>
            <person name="Cowan T.M."/>
            <person name="Smanski M.J."/>
            <person name="Chevrette M.G."/>
            <person name="De Carvalho L.P.S."/>
            <person name="Shen B."/>
        </authorList>
    </citation>
    <scope>NUCLEOTIDE SEQUENCE [LARGE SCALE GENOMIC DNA]</scope>
    <source>
        <strain evidence="2 3">NPDC007066</strain>
    </source>
</reference>
<dbReference type="RefSeq" id="WP_358287818.1">
    <property type="nucleotide sequence ID" value="NZ_JBEYGJ010000032.1"/>
</dbReference>
<protein>
    <submittedName>
        <fullName evidence="2">Uncharacterized protein</fullName>
    </submittedName>
</protein>
<proteinExistence type="predicted"/>
<dbReference type="EMBL" id="JBIAFP010000016">
    <property type="protein sequence ID" value="MFE9228060.1"/>
    <property type="molecule type" value="Genomic_DNA"/>
</dbReference>
<evidence type="ECO:0000313" key="2">
    <source>
        <dbReference type="EMBL" id="MFE9228060.1"/>
    </source>
</evidence>